<dbReference type="Proteomes" id="UP000594260">
    <property type="component" value="Unplaced"/>
</dbReference>
<feature type="region of interest" description="Disordered" evidence="11">
    <location>
        <begin position="482"/>
        <end position="511"/>
    </location>
</feature>
<dbReference type="GO" id="GO:0046872">
    <property type="term" value="F:metal ion binding"/>
    <property type="evidence" value="ECO:0007669"/>
    <property type="project" value="UniProtKB-KW"/>
</dbReference>
<keyword evidence="9" id="KW-0411">Iron-sulfur</keyword>
<evidence type="ECO:0000256" key="8">
    <source>
        <dbReference type="ARBA" id="ARBA00023004"/>
    </source>
</evidence>
<dbReference type="InterPro" id="IPR007238">
    <property type="entry name" value="DNA_primase_lsu_euk/arc"/>
</dbReference>
<dbReference type="InterPro" id="IPR016558">
    <property type="entry name" value="DNA_primase_lsu_euk"/>
</dbReference>
<evidence type="ECO:0000256" key="3">
    <source>
        <dbReference type="ARBA" id="ARBA00019038"/>
    </source>
</evidence>
<dbReference type="PANTHER" id="PTHR10537:SF3">
    <property type="entry name" value="DNA PRIMASE LARGE SUBUNIT"/>
    <property type="match status" value="1"/>
</dbReference>
<comment type="cofactor">
    <cofactor evidence="1">
        <name>[4Fe-4S] cluster</name>
        <dbReference type="ChEBI" id="CHEBI:49883"/>
    </cofactor>
</comment>
<keyword evidence="14" id="KW-1185">Reference proteome</keyword>
<feature type="domain" description="DNA primase large subunit C-terminal" evidence="12">
    <location>
        <begin position="286"/>
        <end position="454"/>
    </location>
</feature>
<dbReference type="GO" id="GO:0051539">
    <property type="term" value="F:4 iron, 4 sulfur cluster binding"/>
    <property type="evidence" value="ECO:0007669"/>
    <property type="project" value="UniProtKB-KW"/>
</dbReference>
<evidence type="ECO:0000256" key="9">
    <source>
        <dbReference type="ARBA" id="ARBA00023014"/>
    </source>
</evidence>
<dbReference type="OrthoDB" id="421393at2759"/>
<evidence type="ECO:0000256" key="7">
    <source>
        <dbReference type="ARBA" id="ARBA00022723"/>
    </source>
</evidence>
<proteinExistence type="inferred from homology"/>
<evidence type="ECO:0000256" key="5">
    <source>
        <dbReference type="ARBA" id="ARBA00022515"/>
    </source>
</evidence>
<evidence type="ECO:0000313" key="14">
    <source>
        <dbReference type="Proteomes" id="UP000594260"/>
    </source>
</evidence>
<dbReference type="OMA" id="RINYKPW"/>
<reference evidence="13" key="1">
    <citation type="submission" date="2021-01" db="UniProtKB">
        <authorList>
            <consortium name="EnsemblMetazoa"/>
        </authorList>
    </citation>
    <scope>IDENTIFICATION</scope>
</reference>
<dbReference type="Pfam" id="PF26466">
    <property type="entry name" value="DNA_primase_lrg_N"/>
    <property type="match status" value="1"/>
</dbReference>
<feature type="compositionally biased region" description="Basic and acidic residues" evidence="11">
    <location>
        <begin position="485"/>
        <end position="505"/>
    </location>
</feature>
<dbReference type="CDD" id="cd07322">
    <property type="entry name" value="PriL_PriS_Eukaryotic"/>
    <property type="match status" value="1"/>
</dbReference>
<dbReference type="GO" id="GO:0006269">
    <property type="term" value="P:DNA replication, synthesis of primer"/>
    <property type="evidence" value="ECO:0007669"/>
    <property type="project" value="UniProtKB-KW"/>
</dbReference>
<evidence type="ECO:0000256" key="6">
    <source>
        <dbReference type="ARBA" id="ARBA00022705"/>
    </source>
</evidence>
<organism evidence="13 14">
    <name type="scientific">Varroa destructor</name>
    <name type="common">Honeybee mite</name>
    <dbReference type="NCBI Taxonomy" id="109461"/>
    <lineage>
        <taxon>Eukaryota</taxon>
        <taxon>Metazoa</taxon>
        <taxon>Ecdysozoa</taxon>
        <taxon>Arthropoda</taxon>
        <taxon>Chelicerata</taxon>
        <taxon>Arachnida</taxon>
        <taxon>Acari</taxon>
        <taxon>Parasitiformes</taxon>
        <taxon>Mesostigmata</taxon>
        <taxon>Gamasina</taxon>
        <taxon>Dermanyssoidea</taxon>
        <taxon>Varroidae</taxon>
        <taxon>Varroa</taxon>
    </lineage>
</organism>
<dbReference type="RefSeq" id="XP_022644524.1">
    <property type="nucleotide sequence ID" value="XM_022788789.1"/>
</dbReference>
<dbReference type="Pfam" id="PF04104">
    <property type="entry name" value="DNA_primase_lrg"/>
    <property type="match status" value="1"/>
</dbReference>
<sequence length="511" mass="59232">MQFNKSRRIGGPLRPNKLGFKQRKITLLDMYETPEDILPDFCGIEEFYQAAFDRLQVLQTLEDLCGRMARSSTEFEPQLLKSLREKKLRHWISSSSDPDGGLEHKKLDVMSHFTLRLVYCQSEDLRRWYLQWETELFRCRLERESSEMIRMFQEDWNLIFDPVDTEEKADIINQVIAARPQANAQLVNSSSLYKVHFTIVPDMVSRRRVFVRHGYAYLLPEDTKGIVVSEFRTYLSKMLTKLATCPNIYNKDDQVAPLIKLLARRQIQAERTFRDEGSVTPADLDSLSKSAYPLCMSVMHDWLREKHHLKHTGRLSLTLFLKGIGLSMDDSLKFFSQEFAKSIGQEKFSKEYAYAIRHSYGKEGKRADYRPYNCMKMASLHNPSGMECHGCPYKTLDTEVLKSRLRSRGVTPSVISDVLADVKNFNYQAACTRVFENRTGRILGQSIVHPNQYFEESDKVLKGTSQLPTEPNKTEKTITKIYKKAKPEPEERDIKQEVEEAAGDHMDDDDV</sequence>
<keyword evidence="4" id="KW-0004">4Fe-4S</keyword>
<dbReference type="KEGG" id="vde:111243359"/>
<dbReference type="FunCoup" id="A0A7M7IYW3">
    <property type="interactions" value="1241"/>
</dbReference>
<dbReference type="GO" id="GO:0006270">
    <property type="term" value="P:DNA replication initiation"/>
    <property type="evidence" value="ECO:0007669"/>
    <property type="project" value="TreeGrafter"/>
</dbReference>
<evidence type="ECO:0000256" key="11">
    <source>
        <dbReference type="SAM" id="MobiDB-lite"/>
    </source>
</evidence>
<accession>A0A7M7IYW3</accession>
<keyword evidence="5" id="KW-0639">Primosome</keyword>
<dbReference type="AlphaFoldDB" id="A0A7M7IYW3"/>
<evidence type="ECO:0000256" key="4">
    <source>
        <dbReference type="ARBA" id="ARBA00022485"/>
    </source>
</evidence>
<dbReference type="GeneID" id="111243359"/>
<dbReference type="EnsemblMetazoa" id="XM_022788789">
    <property type="protein sequence ID" value="XP_022644524"/>
    <property type="gene ID" value="LOC111243359"/>
</dbReference>
<evidence type="ECO:0000256" key="1">
    <source>
        <dbReference type="ARBA" id="ARBA00001966"/>
    </source>
</evidence>
<dbReference type="CTD" id="5558"/>
<protein>
    <recommendedName>
        <fullName evidence="3">DNA primase large subunit</fullName>
    </recommendedName>
</protein>
<keyword evidence="6" id="KW-0235">DNA replication</keyword>
<dbReference type="PANTHER" id="PTHR10537">
    <property type="entry name" value="DNA PRIMASE LARGE SUBUNIT"/>
    <property type="match status" value="1"/>
</dbReference>
<keyword evidence="7" id="KW-0479">Metal-binding</keyword>
<comment type="similarity">
    <text evidence="2">Belongs to the eukaryotic-type primase large subunit family.</text>
</comment>
<keyword evidence="8" id="KW-0408">Iron</keyword>
<dbReference type="GO" id="GO:0003677">
    <property type="term" value="F:DNA binding"/>
    <property type="evidence" value="ECO:0007669"/>
    <property type="project" value="UniProtKB-KW"/>
</dbReference>
<dbReference type="InParanoid" id="A0A7M7IYW3"/>
<dbReference type="GO" id="GO:0005658">
    <property type="term" value="C:alpha DNA polymerase:primase complex"/>
    <property type="evidence" value="ECO:0007669"/>
    <property type="project" value="TreeGrafter"/>
</dbReference>
<dbReference type="Gene3D" id="1.20.930.80">
    <property type="match status" value="1"/>
</dbReference>
<evidence type="ECO:0000259" key="12">
    <source>
        <dbReference type="Pfam" id="PF04104"/>
    </source>
</evidence>
<dbReference type="InterPro" id="IPR058560">
    <property type="entry name" value="DNA_primase_C"/>
</dbReference>
<evidence type="ECO:0000256" key="10">
    <source>
        <dbReference type="ARBA" id="ARBA00023125"/>
    </source>
</evidence>
<name>A0A7M7IYW3_VARDE</name>
<evidence type="ECO:0000256" key="2">
    <source>
        <dbReference type="ARBA" id="ARBA00010564"/>
    </source>
</evidence>
<evidence type="ECO:0000313" key="13">
    <source>
        <dbReference type="EnsemblMetazoa" id="XP_022644524"/>
    </source>
</evidence>
<keyword evidence="10" id="KW-0238">DNA-binding</keyword>